<evidence type="ECO:0000313" key="3">
    <source>
        <dbReference type="Proteomes" id="UP001152747"/>
    </source>
</evidence>
<dbReference type="Proteomes" id="UP001152747">
    <property type="component" value="Unassembled WGS sequence"/>
</dbReference>
<reference evidence="2" key="1">
    <citation type="submission" date="2022-11" db="EMBL/GenBank/DDBJ databases">
        <authorList>
            <person name="Kikuchi T."/>
        </authorList>
    </citation>
    <scope>NUCLEOTIDE SEQUENCE</scope>
    <source>
        <strain evidence="2">PS1010</strain>
    </source>
</reference>
<feature type="compositionally biased region" description="Low complexity" evidence="1">
    <location>
        <begin position="189"/>
        <end position="201"/>
    </location>
</feature>
<evidence type="ECO:0000313" key="2">
    <source>
        <dbReference type="EMBL" id="CAI5453827.1"/>
    </source>
</evidence>
<proteinExistence type="predicted"/>
<evidence type="ECO:0000256" key="1">
    <source>
        <dbReference type="SAM" id="MobiDB-lite"/>
    </source>
</evidence>
<dbReference type="EMBL" id="CANHGI010000005">
    <property type="protein sequence ID" value="CAI5453827.1"/>
    <property type="molecule type" value="Genomic_DNA"/>
</dbReference>
<sequence>MPDFPKNINSLRSALLAGAKRTNPETLDNIFKSLDAIETSMEKFMEGPNIEERNAICIAKNQNDIGYIGGVKKKEKRKNKVRDRVDVGQFGIVCSDKIKSKLPSGWRQIPTGLFTSNRYIWRYPTMTTLGYIYTNSRNAEVIMKYWTGLKTRLVCFYDKNKPIDDVTREKMVKNNWIINQIVDLPMQLSSMSSSKPPENSSATRSAKIAKIAQKPSNEKLPSSSSSFVPNLKSSDSGSAKIGLVSLQQQQSTVKMPNFSTEFKIGPFLHGTGNGDGLGQNKMVGNFEKPDERSNSAASSTNSEKYTFTMLKNKETSGNAAEVPIPRKTTDLTMDQYKIKMGVKAACENSKVLQKIPLEFREFYINVQFDETIDIGWKIKLDQVMDENRELKGELGQLENGNNF</sequence>
<name>A0A9P1IYY9_9PELO</name>
<dbReference type="AlphaFoldDB" id="A0A9P1IYY9"/>
<feature type="region of interest" description="Disordered" evidence="1">
    <location>
        <begin position="189"/>
        <end position="231"/>
    </location>
</feature>
<comment type="caution">
    <text evidence="2">The sequence shown here is derived from an EMBL/GenBank/DDBJ whole genome shotgun (WGS) entry which is preliminary data.</text>
</comment>
<gene>
    <name evidence="2" type="ORF">CAMP_LOCUS16464</name>
</gene>
<keyword evidence="3" id="KW-1185">Reference proteome</keyword>
<accession>A0A9P1IYY9</accession>
<organism evidence="2 3">
    <name type="scientific">Caenorhabditis angaria</name>
    <dbReference type="NCBI Taxonomy" id="860376"/>
    <lineage>
        <taxon>Eukaryota</taxon>
        <taxon>Metazoa</taxon>
        <taxon>Ecdysozoa</taxon>
        <taxon>Nematoda</taxon>
        <taxon>Chromadorea</taxon>
        <taxon>Rhabditida</taxon>
        <taxon>Rhabditina</taxon>
        <taxon>Rhabditomorpha</taxon>
        <taxon>Rhabditoidea</taxon>
        <taxon>Rhabditidae</taxon>
        <taxon>Peloderinae</taxon>
        <taxon>Caenorhabditis</taxon>
    </lineage>
</organism>
<protein>
    <submittedName>
        <fullName evidence="2">Uncharacterized protein</fullName>
    </submittedName>
</protein>